<dbReference type="PANTHER" id="PTHR13678:SF2">
    <property type="entry name" value="VACUOLAR PROTEIN SORTING-ASSOCIATED PROTEIN 37A"/>
    <property type="match status" value="1"/>
</dbReference>
<dbReference type="STRING" id="1246581.A0A2H9THE8"/>
<sequence>MDKLQDCLLADSLTNESLTLLFEALSWKNPLKCSVVLLCLNIAVSLPRLTLASLLILVAITPAIRLRLLTRNVLEQAKAPTLQQIANSRTLRIVSLGIRRLVVFSSGKTSNERISLVQVLASLSGLLIILTGYQEALSVAITLLFVKNWILGSNPIRILAGCTELIQSSLIIGSPCMTTMLYNEHVDCLIWASNSSIKWSVQIYENQRWWAGIGWSNDLLRNEPMKYSNADGSEGASSIDHYQRLEKCPGVLSDGWKSGTASTFCLNMTLQKQITSLYSFFPNQVRVLQPGTVFEVPLTVGPLRVQLSLTITLPNEFPNAVPVISVTPGVAQRWVNHEMRVVGHEGLAAWHRNLSIGKIVKDIEIEFNLRPPTIVVSPISPAGQNYHSHPTSRQSEALSFPELKLLLEDDEKSEKFFESTAIVRGARSVQQELVNGNVELANVDVAKERLAELQAILELEDAELGQTNERFKSDLSKYSEKTLLDGYAEKVKESDHFSRNLVESFYSNAIDIGRFITAYQSVRKTYHQRMMSMEKLKQKLQ</sequence>
<dbReference type="InterPro" id="IPR037202">
    <property type="entry name" value="ESCRT_assembly_dom"/>
</dbReference>
<comment type="subcellular location">
    <subcellularLocation>
        <location evidence="1">Endosome</location>
    </subcellularLocation>
</comment>
<evidence type="ECO:0000256" key="1">
    <source>
        <dbReference type="ARBA" id="ARBA00004177"/>
    </source>
</evidence>
<keyword evidence="4" id="KW-0967">Endosome</keyword>
<organism evidence="8 9">
    <name type="scientific">Paramicrosporidium saccamoebae</name>
    <dbReference type="NCBI Taxonomy" id="1246581"/>
    <lineage>
        <taxon>Eukaryota</taxon>
        <taxon>Fungi</taxon>
        <taxon>Fungi incertae sedis</taxon>
        <taxon>Cryptomycota</taxon>
        <taxon>Cryptomycota incertae sedis</taxon>
        <taxon>Paramicrosporidium</taxon>
    </lineage>
</organism>
<dbReference type="AlphaFoldDB" id="A0A2H9THE8"/>
<dbReference type="OrthoDB" id="10260857at2759"/>
<feature type="coiled-coil region" evidence="6">
    <location>
        <begin position="443"/>
        <end position="470"/>
    </location>
</feature>
<dbReference type="InterPro" id="IPR029012">
    <property type="entry name" value="Helix_hairpin_bin_sf"/>
</dbReference>
<dbReference type="GO" id="GO:0006612">
    <property type="term" value="P:protein targeting to membrane"/>
    <property type="evidence" value="ECO:0007669"/>
    <property type="project" value="TreeGrafter"/>
</dbReference>
<dbReference type="GO" id="GO:0000813">
    <property type="term" value="C:ESCRT I complex"/>
    <property type="evidence" value="ECO:0007669"/>
    <property type="project" value="UniProtKB-ARBA"/>
</dbReference>
<gene>
    <name evidence="8" type="ORF">PSACC_02982</name>
</gene>
<dbReference type="SUPFAM" id="SSF140111">
    <property type="entry name" value="Endosomal sorting complex assembly domain"/>
    <property type="match status" value="1"/>
</dbReference>
<keyword evidence="3" id="KW-0813">Transport</keyword>
<evidence type="ECO:0000313" key="8">
    <source>
        <dbReference type="EMBL" id="PJF17184.1"/>
    </source>
</evidence>
<evidence type="ECO:0000256" key="5">
    <source>
        <dbReference type="ARBA" id="ARBA00022927"/>
    </source>
</evidence>
<comment type="caution">
    <text evidence="8">The sequence shown here is derived from an EMBL/GenBank/DDBJ whole genome shotgun (WGS) entry which is preliminary data.</text>
</comment>
<proteinExistence type="inferred from homology"/>
<keyword evidence="5" id="KW-0653">Protein transport</keyword>
<reference evidence="8 9" key="1">
    <citation type="submission" date="2016-10" db="EMBL/GenBank/DDBJ databases">
        <title>The genome of Paramicrosporidium saccamoebae is the missing link in understanding Cryptomycota and Microsporidia evolution.</title>
        <authorList>
            <person name="Quandt C.A."/>
            <person name="Beaudet D."/>
            <person name="Corsaro D."/>
            <person name="Michel R."/>
            <person name="Corradi N."/>
            <person name="James T."/>
        </authorList>
    </citation>
    <scope>NUCLEOTIDE SEQUENCE [LARGE SCALE GENOMIC DNA]</scope>
    <source>
        <strain evidence="8 9">KSL3</strain>
    </source>
</reference>
<dbReference type="GO" id="GO:0006623">
    <property type="term" value="P:protein targeting to vacuole"/>
    <property type="evidence" value="ECO:0007669"/>
    <property type="project" value="TreeGrafter"/>
</dbReference>
<dbReference type="GO" id="GO:0043162">
    <property type="term" value="P:ubiquitin-dependent protein catabolic process via the multivesicular body sorting pathway"/>
    <property type="evidence" value="ECO:0007669"/>
    <property type="project" value="TreeGrafter"/>
</dbReference>
<evidence type="ECO:0000256" key="6">
    <source>
        <dbReference type="SAM" id="Coils"/>
    </source>
</evidence>
<dbReference type="PANTHER" id="PTHR13678">
    <property type="entry name" value="VACUOLAR PROTEIN SORTING-ASSOCIATED PROTEIN 37"/>
    <property type="match status" value="1"/>
</dbReference>
<evidence type="ECO:0000256" key="3">
    <source>
        <dbReference type="ARBA" id="ARBA00022448"/>
    </source>
</evidence>
<evidence type="ECO:0000313" key="9">
    <source>
        <dbReference type="Proteomes" id="UP000240830"/>
    </source>
</evidence>
<name>A0A2H9THE8_9FUNG</name>
<dbReference type="Proteomes" id="UP000240830">
    <property type="component" value="Unassembled WGS sequence"/>
</dbReference>
<comment type="similarity">
    <text evidence="2">Belongs to the VPS37 family.</text>
</comment>
<accession>A0A2H9THE8</accession>
<feature type="domain" description="VPS37 C-terminal" evidence="7">
    <location>
        <begin position="397"/>
        <end position="529"/>
    </location>
</feature>
<evidence type="ECO:0000256" key="2">
    <source>
        <dbReference type="ARBA" id="ARBA00007617"/>
    </source>
</evidence>
<dbReference type="EMBL" id="MTSL01000186">
    <property type="protein sequence ID" value="PJF17184.1"/>
    <property type="molecule type" value="Genomic_DNA"/>
</dbReference>
<dbReference type="Gene3D" id="1.10.287.660">
    <property type="entry name" value="Helix hairpin bin"/>
    <property type="match status" value="1"/>
</dbReference>
<evidence type="ECO:0000259" key="7">
    <source>
        <dbReference type="Pfam" id="PF07200"/>
    </source>
</evidence>
<keyword evidence="9" id="KW-1185">Reference proteome</keyword>
<protein>
    <recommendedName>
        <fullName evidence="7">VPS37 C-terminal domain-containing protein</fullName>
    </recommendedName>
</protein>
<dbReference type="InterPro" id="IPR009851">
    <property type="entry name" value="Mod_r"/>
</dbReference>
<evidence type="ECO:0000256" key="4">
    <source>
        <dbReference type="ARBA" id="ARBA00022753"/>
    </source>
</evidence>
<dbReference type="Pfam" id="PF07200">
    <property type="entry name" value="Mod_r"/>
    <property type="match status" value="1"/>
</dbReference>
<keyword evidence="6" id="KW-0175">Coiled coil</keyword>